<sequence length="94" mass="10442">MVKLCTQVNEIKVSIAWILINLTWKGEEFEDQVSESTNFRLMDIIRGPSAGVSNVGSTRSLSPGLRETDGIPESRESNRDVRVNGAKRSAYSKN</sequence>
<keyword evidence="3" id="KW-1185">Reference proteome</keyword>
<organism evidence="2 3">
    <name type="scientific">Metschnikowia pulcherrima</name>
    <dbReference type="NCBI Taxonomy" id="27326"/>
    <lineage>
        <taxon>Eukaryota</taxon>
        <taxon>Fungi</taxon>
        <taxon>Dikarya</taxon>
        <taxon>Ascomycota</taxon>
        <taxon>Saccharomycotina</taxon>
        <taxon>Pichiomycetes</taxon>
        <taxon>Metschnikowiaceae</taxon>
        <taxon>Metschnikowia</taxon>
    </lineage>
</organism>
<dbReference type="OrthoDB" id="5559898at2759"/>
<protein>
    <submittedName>
        <fullName evidence="2">Uncharacterized protein</fullName>
    </submittedName>
</protein>
<dbReference type="AlphaFoldDB" id="A0A8H7LC53"/>
<name>A0A8H7LC53_9ASCO</name>
<gene>
    <name evidence="2" type="ORF">HF325_003155</name>
</gene>
<evidence type="ECO:0000256" key="1">
    <source>
        <dbReference type="SAM" id="MobiDB-lite"/>
    </source>
</evidence>
<dbReference type="EMBL" id="JACBPP010000004">
    <property type="protein sequence ID" value="KAF8002190.1"/>
    <property type="molecule type" value="Genomic_DNA"/>
</dbReference>
<comment type="caution">
    <text evidence="2">The sequence shown here is derived from an EMBL/GenBank/DDBJ whole genome shotgun (WGS) entry which is preliminary data.</text>
</comment>
<proteinExistence type="predicted"/>
<evidence type="ECO:0000313" key="3">
    <source>
        <dbReference type="Proteomes" id="UP000649328"/>
    </source>
</evidence>
<feature type="region of interest" description="Disordered" evidence="1">
    <location>
        <begin position="50"/>
        <end position="94"/>
    </location>
</feature>
<accession>A0A8H7LC53</accession>
<feature type="compositionally biased region" description="Polar residues" evidence="1">
    <location>
        <begin position="51"/>
        <end position="61"/>
    </location>
</feature>
<feature type="compositionally biased region" description="Basic and acidic residues" evidence="1">
    <location>
        <begin position="66"/>
        <end position="82"/>
    </location>
</feature>
<dbReference type="Proteomes" id="UP000649328">
    <property type="component" value="Unassembled WGS sequence"/>
</dbReference>
<evidence type="ECO:0000313" key="2">
    <source>
        <dbReference type="EMBL" id="KAF8002190.1"/>
    </source>
</evidence>
<reference evidence="2" key="1">
    <citation type="submission" date="2020-10" db="EMBL/GenBank/DDBJ databases">
        <title>The Whole-Genome Sequence of Metschnikowia persimmonesis, a Novel Endophytic Yeast Species Isolated from Medicinal Plant Diospyros kaki Thumb.</title>
        <authorList>
            <person name="Rahmat E."/>
            <person name="Kang Y."/>
        </authorList>
    </citation>
    <scope>NUCLEOTIDE SEQUENCE</scope>
    <source>
        <strain evidence="2">KIOM G15050</strain>
    </source>
</reference>